<evidence type="ECO:0000313" key="3">
    <source>
        <dbReference type="EMBL" id="OHA59703.1"/>
    </source>
</evidence>
<dbReference type="CDD" id="cd10449">
    <property type="entry name" value="GIY-YIG_SLX1_like"/>
    <property type="match status" value="1"/>
</dbReference>
<dbReference type="AlphaFoldDB" id="A0A1G2QH64"/>
<accession>A0A1G2QH64</accession>
<dbReference type="PANTHER" id="PTHR34477">
    <property type="entry name" value="UPF0213 PROTEIN YHBQ"/>
    <property type="match status" value="1"/>
</dbReference>
<dbReference type="Pfam" id="PF01541">
    <property type="entry name" value="GIY-YIG"/>
    <property type="match status" value="1"/>
</dbReference>
<dbReference type="InterPro" id="IPR035901">
    <property type="entry name" value="GIY-YIG_endonuc_sf"/>
</dbReference>
<evidence type="ECO:0000259" key="2">
    <source>
        <dbReference type="PROSITE" id="PS50164"/>
    </source>
</evidence>
<dbReference type="SUPFAM" id="SSF82771">
    <property type="entry name" value="GIY-YIG endonuclease"/>
    <property type="match status" value="1"/>
</dbReference>
<organism evidence="3 4">
    <name type="scientific">Candidatus Vogelbacteria bacterium RIFOXYD1_FULL_46_19</name>
    <dbReference type="NCBI Taxonomy" id="1802439"/>
    <lineage>
        <taxon>Bacteria</taxon>
        <taxon>Candidatus Vogeliibacteriota</taxon>
    </lineage>
</organism>
<dbReference type="InterPro" id="IPR000305">
    <property type="entry name" value="GIY-YIG_endonuc"/>
</dbReference>
<proteinExistence type="inferred from homology"/>
<gene>
    <name evidence="3" type="ORF">A2589_02055</name>
</gene>
<comment type="similarity">
    <text evidence="1">Belongs to the UPF0213 family.</text>
</comment>
<dbReference type="PANTHER" id="PTHR34477:SF1">
    <property type="entry name" value="UPF0213 PROTEIN YHBQ"/>
    <property type="match status" value="1"/>
</dbReference>
<dbReference type="InterPro" id="IPR050190">
    <property type="entry name" value="UPF0213_domain"/>
</dbReference>
<sequence>MYYTYVLRSEKDDKYYIGSTCDLKRRLKSHNNGRVVATRNRRPFKLVYFEAGTDKNKSLLREKYFKSGFGRKFLKNRL</sequence>
<dbReference type="STRING" id="1802439.A2589_02055"/>
<comment type="caution">
    <text evidence="3">The sequence shown here is derived from an EMBL/GenBank/DDBJ whole genome shotgun (WGS) entry which is preliminary data.</text>
</comment>
<protein>
    <recommendedName>
        <fullName evidence="2">GIY-YIG domain-containing protein</fullName>
    </recommendedName>
</protein>
<evidence type="ECO:0000313" key="4">
    <source>
        <dbReference type="Proteomes" id="UP000177838"/>
    </source>
</evidence>
<dbReference type="PROSITE" id="PS50164">
    <property type="entry name" value="GIY_YIG"/>
    <property type="match status" value="1"/>
</dbReference>
<dbReference type="EMBL" id="MHTK01000006">
    <property type="protein sequence ID" value="OHA59703.1"/>
    <property type="molecule type" value="Genomic_DNA"/>
</dbReference>
<feature type="domain" description="GIY-YIG" evidence="2">
    <location>
        <begin position="1"/>
        <end position="77"/>
    </location>
</feature>
<name>A0A1G2QH64_9BACT</name>
<dbReference type="Proteomes" id="UP000177838">
    <property type="component" value="Unassembled WGS sequence"/>
</dbReference>
<dbReference type="Gene3D" id="3.40.1440.10">
    <property type="entry name" value="GIY-YIG endonuclease"/>
    <property type="match status" value="1"/>
</dbReference>
<evidence type="ECO:0000256" key="1">
    <source>
        <dbReference type="ARBA" id="ARBA00007435"/>
    </source>
</evidence>
<reference evidence="3 4" key="1">
    <citation type="journal article" date="2016" name="Nat. Commun.">
        <title>Thousands of microbial genomes shed light on interconnected biogeochemical processes in an aquifer system.</title>
        <authorList>
            <person name="Anantharaman K."/>
            <person name="Brown C.T."/>
            <person name="Hug L.A."/>
            <person name="Sharon I."/>
            <person name="Castelle C.J."/>
            <person name="Probst A.J."/>
            <person name="Thomas B.C."/>
            <person name="Singh A."/>
            <person name="Wilkins M.J."/>
            <person name="Karaoz U."/>
            <person name="Brodie E.L."/>
            <person name="Williams K.H."/>
            <person name="Hubbard S.S."/>
            <person name="Banfield J.F."/>
        </authorList>
    </citation>
    <scope>NUCLEOTIDE SEQUENCE [LARGE SCALE GENOMIC DNA]</scope>
</reference>